<dbReference type="EMBL" id="JABANP010000172">
    <property type="protein sequence ID" value="KAF4687816.1"/>
    <property type="molecule type" value="Genomic_DNA"/>
</dbReference>
<keyword evidence="8" id="KW-0456">Lyase</keyword>
<evidence type="ECO:0000256" key="2">
    <source>
        <dbReference type="ARBA" id="ARBA00005126"/>
    </source>
</evidence>
<keyword evidence="5" id="KW-0479">Metal-binding</keyword>
<dbReference type="InterPro" id="IPR038418">
    <property type="entry name" value="6-PTP_synth/QueD_sf"/>
</dbReference>
<sequence length="184" mass="20894">MLKKVLREVEIQGEEFKFSCGHFVAHPGFRERLHGHNYTVRLRMACEHWPAGEDGYVIDFGILKKLLRAVCKSLNERMIIPAKSRSLDIDTNHVHVTTIGKEQTSVRITTIDGDEFLFPRDDCVILPIEFATAEELSEHVFNKMVEGLGTIPEERGLAELTVSVYERPTQCAKYTGSLRPQASH</sequence>
<evidence type="ECO:0000256" key="6">
    <source>
        <dbReference type="ARBA" id="ARBA00022833"/>
    </source>
</evidence>
<dbReference type="Gene3D" id="3.30.479.10">
    <property type="entry name" value="6-pyruvoyl tetrahydropterin synthase/QueD"/>
    <property type="match status" value="1"/>
</dbReference>
<evidence type="ECO:0000256" key="8">
    <source>
        <dbReference type="ARBA" id="ARBA00023239"/>
    </source>
</evidence>
<comment type="similarity">
    <text evidence="3">Belongs to the PTPS family.</text>
</comment>
<dbReference type="SUPFAM" id="SSF55620">
    <property type="entry name" value="Tetrahydrobiopterin biosynthesis enzymes-like"/>
    <property type="match status" value="1"/>
</dbReference>
<reference evidence="9 10" key="1">
    <citation type="submission" date="2020-04" db="EMBL/GenBank/DDBJ databases">
        <title>Perkinsus olseni comparative genomics.</title>
        <authorList>
            <person name="Bogema D.R."/>
        </authorList>
    </citation>
    <scope>NUCLEOTIDE SEQUENCE [LARGE SCALE GENOMIC DNA]</scope>
    <source>
        <strain evidence="9">00978-12</strain>
    </source>
</reference>
<dbReference type="GO" id="GO:0006729">
    <property type="term" value="P:tetrahydrobiopterin biosynthetic process"/>
    <property type="evidence" value="ECO:0007669"/>
    <property type="project" value="UniProtKB-UniPathway"/>
</dbReference>
<dbReference type="InterPro" id="IPR007115">
    <property type="entry name" value="6-PTP_synth/QueD"/>
</dbReference>
<gene>
    <name evidence="9" type="ORF">FOZ60_003485</name>
</gene>
<name>A0A7J6NW69_PEROL</name>
<evidence type="ECO:0000313" key="10">
    <source>
        <dbReference type="Proteomes" id="UP000541610"/>
    </source>
</evidence>
<dbReference type="UniPathway" id="UPA00849">
    <property type="reaction ID" value="UER00819"/>
</dbReference>
<evidence type="ECO:0000256" key="3">
    <source>
        <dbReference type="ARBA" id="ARBA00009164"/>
    </source>
</evidence>
<proteinExistence type="inferred from homology"/>
<evidence type="ECO:0000256" key="1">
    <source>
        <dbReference type="ARBA" id="ARBA00001947"/>
    </source>
</evidence>
<comment type="cofactor">
    <cofactor evidence="1">
        <name>Zn(2+)</name>
        <dbReference type="ChEBI" id="CHEBI:29105"/>
    </cofactor>
</comment>
<keyword evidence="6" id="KW-0862">Zinc</keyword>
<dbReference type="PANTHER" id="PTHR12589:SF7">
    <property type="entry name" value="6-PYRUVOYL TETRAHYDROBIOPTERIN SYNTHASE"/>
    <property type="match status" value="1"/>
</dbReference>
<dbReference type="PANTHER" id="PTHR12589">
    <property type="entry name" value="PYRUVOYL TETRAHYDROBIOPTERIN SYNTHASE"/>
    <property type="match status" value="1"/>
</dbReference>
<protein>
    <recommendedName>
        <fullName evidence="4">6-pyruvoyltetrahydropterin synthase</fullName>
        <ecNumber evidence="4">4.2.3.12</ecNumber>
    </recommendedName>
</protein>
<evidence type="ECO:0000256" key="5">
    <source>
        <dbReference type="ARBA" id="ARBA00022723"/>
    </source>
</evidence>
<dbReference type="GO" id="GO:0046872">
    <property type="term" value="F:metal ion binding"/>
    <property type="evidence" value="ECO:0007669"/>
    <property type="project" value="UniProtKB-KW"/>
</dbReference>
<organism evidence="9 10">
    <name type="scientific">Perkinsus olseni</name>
    <name type="common">Perkinsus atlanticus</name>
    <dbReference type="NCBI Taxonomy" id="32597"/>
    <lineage>
        <taxon>Eukaryota</taxon>
        <taxon>Sar</taxon>
        <taxon>Alveolata</taxon>
        <taxon>Perkinsozoa</taxon>
        <taxon>Perkinsea</taxon>
        <taxon>Perkinsida</taxon>
        <taxon>Perkinsidae</taxon>
        <taxon>Perkinsus</taxon>
    </lineage>
</organism>
<keyword evidence="7" id="KW-0783">Tetrahydrobiopterin biosynthesis</keyword>
<dbReference type="Pfam" id="PF01242">
    <property type="entry name" value="PTPS"/>
    <property type="match status" value="1"/>
</dbReference>
<dbReference type="OrthoDB" id="14045at2759"/>
<evidence type="ECO:0000256" key="4">
    <source>
        <dbReference type="ARBA" id="ARBA00013100"/>
    </source>
</evidence>
<comment type="caution">
    <text evidence="9">The sequence shown here is derived from an EMBL/GenBank/DDBJ whole genome shotgun (WGS) entry which is preliminary data.</text>
</comment>
<dbReference type="AlphaFoldDB" id="A0A7J6NW69"/>
<dbReference type="Proteomes" id="UP000541610">
    <property type="component" value="Unassembled WGS sequence"/>
</dbReference>
<evidence type="ECO:0000313" key="9">
    <source>
        <dbReference type="EMBL" id="KAF4687816.1"/>
    </source>
</evidence>
<dbReference type="GO" id="GO:0003874">
    <property type="term" value="F:6-pyruvoyltetrahydropterin synthase activity"/>
    <property type="evidence" value="ECO:0007669"/>
    <property type="project" value="UniProtKB-EC"/>
</dbReference>
<dbReference type="EC" id="4.2.3.12" evidence="4"/>
<evidence type="ECO:0000256" key="7">
    <source>
        <dbReference type="ARBA" id="ARBA00023007"/>
    </source>
</evidence>
<comment type="pathway">
    <text evidence="2">Cofactor biosynthesis; tetrahydrobiopterin biosynthesis; tetrahydrobiopterin from 7,8-dihydroneopterin triphosphate: step 1/3.</text>
</comment>
<accession>A0A7J6NW69</accession>